<proteinExistence type="predicted"/>
<protein>
    <submittedName>
        <fullName evidence="1">Uncharacterized protein</fullName>
    </submittedName>
</protein>
<organism evidence="2">
    <name type="scientific">Erwinia billingiae (strain Eb661)</name>
    <dbReference type="NCBI Taxonomy" id="634500"/>
    <lineage>
        <taxon>Bacteria</taxon>
        <taxon>Pseudomonadati</taxon>
        <taxon>Pseudomonadota</taxon>
        <taxon>Gammaproteobacteria</taxon>
        <taxon>Enterobacterales</taxon>
        <taxon>Erwiniaceae</taxon>
        <taxon>Erwinia</taxon>
    </lineage>
</organism>
<dbReference type="Pfam" id="PF20242">
    <property type="entry name" value="Emfourin"/>
    <property type="match status" value="1"/>
</dbReference>
<dbReference type="STRING" id="634500.EbC_33700"/>
<dbReference type="AlphaFoldDB" id="D8MVP4"/>
<dbReference type="GeneID" id="90513326"/>
<dbReference type="RefSeq" id="WP_013203386.1">
    <property type="nucleotide sequence ID" value="NC_014306.1"/>
</dbReference>
<name>D8MVP4_ERWBE</name>
<keyword evidence="2" id="KW-1185">Reference proteome</keyword>
<dbReference type="eggNOG" id="ENOG5032Z24">
    <property type="taxonomic scope" value="Bacteria"/>
</dbReference>
<dbReference type="InterPro" id="IPR049457">
    <property type="entry name" value="Emfourin"/>
</dbReference>
<evidence type="ECO:0000313" key="2">
    <source>
        <dbReference type="Proteomes" id="UP000008793"/>
    </source>
</evidence>
<accession>D8MVP4</accession>
<dbReference type="Proteomes" id="UP000008793">
    <property type="component" value="Chromosome"/>
</dbReference>
<sequence>MDSLPELSDDAVIDVAREGGFAYIPKLSGPRRIALAQLSGPQREHVCNVLRQAMPLAESPAEQSRAGQGDQRYYRIEISYATPDRLGNIVIIIAEDQAPPALVQLWQDGQ</sequence>
<reference evidence="1 2" key="1">
    <citation type="journal article" date="2010" name="BMC Genomics">
        <title>Genome comparison of the epiphytic bacteria Erwinia billingiae and E. tasmaniensis with the pear pathogen E. pyrifoliae.</title>
        <authorList>
            <person name="Kube M."/>
            <person name="Migdoll A.M."/>
            <person name="Gehring I."/>
            <person name="Heitmann K."/>
            <person name="Mayer Y."/>
            <person name="Kuhl H."/>
            <person name="Knaust F."/>
            <person name="Geider K."/>
            <person name="Reinhardt R."/>
        </authorList>
    </citation>
    <scope>NUCLEOTIDE SEQUENCE [LARGE SCALE GENOMIC DNA]</scope>
    <source>
        <strain evidence="1 2">Eb661</strain>
    </source>
</reference>
<dbReference type="KEGG" id="ebi:EbC_33700"/>
<dbReference type="EMBL" id="FP236843">
    <property type="protein sequence ID" value="CAX60901.1"/>
    <property type="molecule type" value="Genomic_DNA"/>
</dbReference>
<gene>
    <name evidence="1" type="ordered locus">EbC_33700</name>
</gene>
<evidence type="ECO:0000313" key="1">
    <source>
        <dbReference type="EMBL" id="CAX60901.1"/>
    </source>
</evidence>
<dbReference type="HOGENOM" id="CLU_170242_0_0_6"/>